<dbReference type="SUPFAM" id="SSF55008">
    <property type="entry name" value="HMA, heavy metal-associated domain"/>
    <property type="match status" value="1"/>
</dbReference>
<dbReference type="OrthoDB" id="9813965at2"/>
<reference evidence="2 3" key="1">
    <citation type="submission" date="2016-10" db="EMBL/GenBank/DDBJ databases">
        <authorList>
            <person name="de Groot N.N."/>
        </authorList>
    </citation>
    <scope>NUCLEOTIDE SEQUENCE [LARGE SCALE GENOMIC DNA]</scope>
    <source>
        <strain evidence="2 3">CGMCC 1.11147</strain>
    </source>
</reference>
<dbReference type="EMBL" id="FNIC01000003">
    <property type="protein sequence ID" value="SDN49989.1"/>
    <property type="molecule type" value="Genomic_DNA"/>
</dbReference>
<dbReference type="RefSeq" id="WP_091024787.1">
    <property type="nucleotide sequence ID" value="NZ_BKAE01000006.1"/>
</dbReference>
<dbReference type="Pfam" id="PF00403">
    <property type="entry name" value="HMA"/>
    <property type="match status" value="1"/>
</dbReference>
<feature type="domain" description="HMA" evidence="1">
    <location>
        <begin position="3"/>
        <end position="68"/>
    </location>
</feature>
<dbReference type="CDD" id="cd00371">
    <property type="entry name" value="HMA"/>
    <property type="match status" value="1"/>
</dbReference>
<dbReference type="InterPro" id="IPR001802">
    <property type="entry name" value="MerP/CopZ"/>
</dbReference>
<dbReference type="AlphaFoldDB" id="A0A1H0BWD9"/>
<dbReference type="InterPro" id="IPR006121">
    <property type="entry name" value="HMA_dom"/>
</dbReference>
<evidence type="ECO:0000259" key="1">
    <source>
        <dbReference type="PROSITE" id="PS50846"/>
    </source>
</evidence>
<keyword evidence="3" id="KW-1185">Reference proteome</keyword>
<dbReference type="PRINTS" id="PR00946">
    <property type="entry name" value="HGSCAVENGER"/>
</dbReference>
<protein>
    <submittedName>
        <fullName evidence="2">Copper chaperone CopZ</fullName>
    </submittedName>
</protein>
<evidence type="ECO:0000313" key="3">
    <source>
        <dbReference type="Proteomes" id="UP000199004"/>
    </source>
</evidence>
<sequence length="68" mass="6824">MSEVSTWNVTGMTCGHCATSVAEEIGEIDGVESVEVSHESGEAVVTSAAPLDRAAVEAAVAEAGYALA</sequence>
<proteinExistence type="predicted"/>
<gene>
    <name evidence="2" type="ORF">SAMN05192576_2253</name>
</gene>
<dbReference type="Gene3D" id="3.30.70.100">
    <property type="match status" value="1"/>
</dbReference>
<dbReference type="GO" id="GO:0046872">
    <property type="term" value="F:metal ion binding"/>
    <property type="evidence" value="ECO:0007669"/>
    <property type="project" value="InterPro"/>
</dbReference>
<dbReference type="PROSITE" id="PS50846">
    <property type="entry name" value="HMA_2"/>
    <property type="match status" value="1"/>
</dbReference>
<evidence type="ECO:0000313" key="2">
    <source>
        <dbReference type="EMBL" id="SDN49989.1"/>
    </source>
</evidence>
<dbReference type="Proteomes" id="UP000199004">
    <property type="component" value="Unassembled WGS sequence"/>
</dbReference>
<dbReference type="InterPro" id="IPR036163">
    <property type="entry name" value="HMA_dom_sf"/>
</dbReference>
<organism evidence="2 3">
    <name type="scientific">Nocardioides szechwanensis</name>
    <dbReference type="NCBI Taxonomy" id="1005944"/>
    <lineage>
        <taxon>Bacteria</taxon>
        <taxon>Bacillati</taxon>
        <taxon>Actinomycetota</taxon>
        <taxon>Actinomycetes</taxon>
        <taxon>Propionibacteriales</taxon>
        <taxon>Nocardioidaceae</taxon>
        <taxon>Nocardioides</taxon>
    </lineage>
</organism>
<dbReference type="STRING" id="1005944.SAMN05192576_2253"/>
<accession>A0A1H0BWD9</accession>
<name>A0A1H0BWD9_9ACTN</name>